<keyword evidence="2" id="KW-0732">Signal</keyword>
<evidence type="ECO:0000256" key="2">
    <source>
        <dbReference type="SAM" id="SignalP"/>
    </source>
</evidence>
<evidence type="ECO:0000313" key="4">
    <source>
        <dbReference type="Proteomes" id="UP001317001"/>
    </source>
</evidence>
<feature type="signal peptide" evidence="2">
    <location>
        <begin position="1"/>
        <end position="18"/>
    </location>
</feature>
<name>A0ABY5NV65_9FLAO</name>
<gene>
    <name evidence="3" type="ORF">NPX36_04425</name>
</gene>
<proteinExistence type="predicted"/>
<feature type="chain" id="PRO_5047390526" evidence="2">
    <location>
        <begin position="19"/>
        <end position="309"/>
    </location>
</feature>
<organism evidence="3 4">
    <name type="scientific">Paenimyroides aestuarii</name>
    <dbReference type="NCBI Taxonomy" id="2968490"/>
    <lineage>
        <taxon>Bacteria</taxon>
        <taxon>Pseudomonadati</taxon>
        <taxon>Bacteroidota</taxon>
        <taxon>Flavobacteriia</taxon>
        <taxon>Flavobacteriales</taxon>
        <taxon>Flavobacteriaceae</taxon>
        <taxon>Paenimyroides</taxon>
    </lineage>
</organism>
<accession>A0ABY5NV65</accession>
<protein>
    <submittedName>
        <fullName evidence="3">Uncharacterized protein</fullName>
    </submittedName>
</protein>
<dbReference type="Proteomes" id="UP001317001">
    <property type="component" value="Chromosome"/>
</dbReference>
<evidence type="ECO:0000313" key="3">
    <source>
        <dbReference type="EMBL" id="UUV22287.1"/>
    </source>
</evidence>
<sequence length="309" mass="33695">MKKIIITLMGLFALVACGEDVSQSQTPELNKVVPGTDPKATSDSGGVKPFTSVNGYDSPWDINNVVPVQHYFQCHLFSQQGVYTRVTPYIGLAYYDGANDGTYNGVNLAGGYPNLYAGGNEYGNYIAANPIVLTGTSSTHELAVFSDWVTPQANDHCPVIPSVYQYPYNPEPIFFDLVNNNMVKPAALGLPPITPPPSATPQEVQLLKDFGKVMYYKIEFGSNPTVFTDTFYVLGLQDDSGDAIQNSLSVTDTFGGDLYWHISSREIIVDPTTVANPDFVVSGGDMPTAVGSFRARTFYLDGFVRLYIE</sequence>
<evidence type="ECO:0000256" key="1">
    <source>
        <dbReference type="SAM" id="MobiDB-lite"/>
    </source>
</evidence>
<keyword evidence="4" id="KW-1185">Reference proteome</keyword>
<reference evidence="3 4" key="1">
    <citation type="submission" date="2022-08" db="EMBL/GenBank/DDBJ databases">
        <title>Myroides zhujiangensis sp. nov., a novel bacterium isolated from sediment in the Pearl River Estuary.</title>
        <authorList>
            <person name="Cui L."/>
        </authorList>
    </citation>
    <scope>NUCLEOTIDE SEQUENCE [LARGE SCALE GENOMIC DNA]</scope>
    <source>
        <strain evidence="3 4">SCSIO 72103</strain>
    </source>
</reference>
<dbReference type="RefSeq" id="WP_257500204.1">
    <property type="nucleotide sequence ID" value="NZ_CP102382.1"/>
</dbReference>
<feature type="region of interest" description="Disordered" evidence="1">
    <location>
        <begin position="27"/>
        <end position="46"/>
    </location>
</feature>
<dbReference type="PROSITE" id="PS51257">
    <property type="entry name" value="PROKAR_LIPOPROTEIN"/>
    <property type="match status" value="1"/>
</dbReference>
<dbReference type="EMBL" id="CP102382">
    <property type="protein sequence ID" value="UUV22287.1"/>
    <property type="molecule type" value="Genomic_DNA"/>
</dbReference>